<keyword evidence="2" id="KW-1185">Reference proteome</keyword>
<evidence type="ECO:0000313" key="2">
    <source>
        <dbReference type="Proteomes" id="UP001207468"/>
    </source>
</evidence>
<name>A0ACC0TV76_9AGAM</name>
<accession>A0ACC0TV76</accession>
<comment type="caution">
    <text evidence="1">The sequence shown here is derived from an EMBL/GenBank/DDBJ whole genome shotgun (WGS) entry which is preliminary data.</text>
</comment>
<organism evidence="1 2">
    <name type="scientific">Russula earlei</name>
    <dbReference type="NCBI Taxonomy" id="71964"/>
    <lineage>
        <taxon>Eukaryota</taxon>
        <taxon>Fungi</taxon>
        <taxon>Dikarya</taxon>
        <taxon>Basidiomycota</taxon>
        <taxon>Agaricomycotina</taxon>
        <taxon>Agaricomycetes</taxon>
        <taxon>Russulales</taxon>
        <taxon>Russulaceae</taxon>
        <taxon>Russula</taxon>
    </lineage>
</organism>
<dbReference type="Proteomes" id="UP001207468">
    <property type="component" value="Unassembled WGS sequence"/>
</dbReference>
<dbReference type="EMBL" id="JAGFNK010000442">
    <property type="protein sequence ID" value="KAI9450261.1"/>
    <property type="molecule type" value="Genomic_DNA"/>
</dbReference>
<gene>
    <name evidence="1" type="ORF">F5148DRAFT_1152873</name>
</gene>
<sequence length="202" mass="22443">MASHWHPPSADVATILRKLKVHAQDLPARCETAAALAVVCKAEGFTTFIMGAQQSSIPMVVSRMTTAHGIFKRSRQLAGSDVEQARLTKCHLPRESSQQSNDRHAHAQLPLSHCHDTRKHTTPSASCLQHTLPLLCLRQCYHRMPNTCTQHPPFFHHHVTRKCLPALRLSPPTYTPTPPPMLPCTRTLARHCLISQAKAPNA</sequence>
<protein>
    <submittedName>
        <fullName evidence="1">Uncharacterized protein</fullName>
    </submittedName>
</protein>
<proteinExistence type="predicted"/>
<evidence type="ECO:0000313" key="1">
    <source>
        <dbReference type="EMBL" id="KAI9450261.1"/>
    </source>
</evidence>
<reference evidence="1" key="1">
    <citation type="submission" date="2021-03" db="EMBL/GenBank/DDBJ databases">
        <title>Evolutionary priming and transition to the ectomycorrhizal habit in an iconic lineage of mushroom-forming fungi: is preadaptation a requirement?</title>
        <authorList>
            <consortium name="DOE Joint Genome Institute"/>
            <person name="Looney B.P."/>
            <person name="Miyauchi S."/>
            <person name="Morin E."/>
            <person name="Drula E."/>
            <person name="Courty P.E."/>
            <person name="Chicoki N."/>
            <person name="Fauchery L."/>
            <person name="Kohler A."/>
            <person name="Kuo A."/>
            <person name="LaButti K."/>
            <person name="Pangilinan J."/>
            <person name="Lipzen A."/>
            <person name="Riley R."/>
            <person name="Andreopoulos W."/>
            <person name="He G."/>
            <person name="Johnson J."/>
            <person name="Barry K.W."/>
            <person name="Grigoriev I.V."/>
            <person name="Nagy L."/>
            <person name="Hibbett D."/>
            <person name="Henrissat B."/>
            <person name="Matheny P.B."/>
            <person name="Labbe J."/>
            <person name="Martin A.F."/>
        </authorList>
    </citation>
    <scope>NUCLEOTIDE SEQUENCE</scope>
    <source>
        <strain evidence="1">BPL698</strain>
    </source>
</reference>